<evidence type="ECO:0000313" key="6">
    <source>
        <dbReference type="EMBL" id="KKK49604.1"/>
    </source>
</evidence>
<feature type="domain" description="Peptidase M10 metallopeptidase" evidence="5">
    <location>
        <begin position="25"/>
        <end position="129"/>
    </location>
</feature>
<dbReference type="GO" id="GO:0004222">
    <property type="term" value="F:metalloendopeptidase activity"/>
    <property type="evidence" value="ECO:0007669"/>
    <property type="project" value="InterPro"/>
</dbReference>
<feature type="non-terminal residue" evidence="6">
    <location>
        <position position="1"/>
    </location>
</feature>
<protein>
    <recommendedName>
        <fullName evidence="5">Peptidase M10 metallopeptidase domain-containing protein</fullName>
    </recommendedName>
</protein>
<dbReference type="Gene3D" id="3.40.390.10">
    <property type="entry name" value="Collagenase (Catalytic Domain)"/>
    <property type="match status" value="1"/>
</dbReference>
<proteinExistence type="predicted"/>
<gene>
    <name evidence="6" type="ORF">LCGC14_3133380</name>
</gene>
<keyword evidence="2" id="KW-0479">Metal-binding</keyword>
<evidence type="ECO:0000256" key="3">
    <source>
        <dbReference type="ARBA" id="ARBA00022801"/>
    </source>
</evidence>
<dbReference type="GO" id="GO:0008270">
    <property type="term" value="F:zinc ion binding"/>
    <property type="evidence" value="ECO:0007669"/>
    <property type="project" value="InterPro"/>
</dbReference>
<evidence type="ECO:0000256" key="4">
    <source>
        <dbReference type="ARBA" id="ARBA00022833"/>
    </source>
</evidence>
<evidence type="ECO:0000259" key="5">
    <source>
        <dbReference type="Pfam" id="PF00413"/>
    </source>
</evidence>
<dbReference type="AlphaFoldDB" id="A0A0F8Y608"/>
<dbReference type="InterPro" id="IPR024079">
    <property type="entry name" value="MetalloPept_cat_dom_sf"/>
</dbReference>
<dbReference type="SUPFAM" id="SSF55486">
    <property type="entry name" value="Metalloproteases ('zincins'), catalytic domain"/>
    <property type="match status" value="1"/>
</dbReference>
<dbReference type="Pfam" id="PF00413">
    <property type="entry name" value="Peptidase_M10"/>
    <property type="match status" value="1"/>
</dbReference>
<dbReference type="EMBL" id="LAZR01068456">
    <property type="protein sequence ID" value="KKK49604.1"/>
    <property type="molecule type" value="Genomic_DNA"/>
</dbReference>
<keyword evidence="1" id="KW-0645">Protease</keyword>
<sequence length="135" mass="15311">TDIYKCNAEIHFLAKPETEKDRSMKAQGKVEFEKDKAVVEGYKAIVEVYTTQYYDESAHQYEVGKDNRARPVPYEFADVPLDLLGKVTKHELGHVFGLKHQNSDSIMISGTRLAEITETDLKGVIEKYGINGWAD</sequence>
<evidence type="ECO:0000256" key="1">
    <source>
        <dbReference type="ARBA" id="ARBA00022670"/>
    </source>
</evidence>
<organism evidence="6">
    <name type="scientific">marine sediment metagenome</name>
    <dbReference type="NCBI Taxonomy" id="412755"/>
    <lineage>
        <taxon>unclassified sequences</taxon>
        <taxon>metagenomes</taxon>
        <taxon>ecological metagenomes</taxon>
    </lineage>
</organism>
<evidence type="ECO:0000256" key="2">
    <source>
        <dbReference type="ARBA" id="ARBA00022723"/>
    </source>
</evidence>
<accession>A0A0F8Y608</accession>
<reference evidence="6" key="1">
    <citation type="journal article" date="2015" name="Nature">
        <title>Complex archaea that bridge the gap between prokaryotes and eukaryotes.</title>
        <authorList>
            <person name="Spang A."/>
            <person name="Saw J.H."/>
            <person name="Jorgensen S.L."/>
            <person name="Zaremba-Niedzwiedzka K."/>
            <person name="Martijn J."/>
            <person name="Lind A.E."/>
            <person name="van Eijk R."/>
            <person name="Schleper C."/>
            <person name="Guy L."/>
            <person name="Ettema T.J."/>
        </authorList>
    </citation>
    <scope>NUCLEOTIDE SEQUENCE</scope>
</reference>
<dbReference type="GO" id="GO:0006508">
    <property type="term" value="P:proteolysis"/>
    <property type="evidence" value="ECO:0007669"/>
    <property type="project" value="UniProtKB-KW"/>
</dbReference>
<keyword evidence="3" id="KW-0378">Hydrolase</keyword>
<dbReference type="GO" id="GO:0031012">
    <property type="term" value="C:extracellular matrix"/>
    <property type="evidence" value="ECO:0007669"/>
    <property type="project" value="InterPro"/>
</dbReference>
<name>A0A0F8Y608_9ZZZZ</name>
<comment type="caution">
    <text evidence="6">The sequence shown here is derived from an EMBL/GenBank/DDBJ whole genome shotgun (WGS) entry which is preliminary data.</text>
</comment>
<keyword evidence="4" id="KW-0862">Zinc</keyword>
<dbReference type="InterPro" id="IPR001818">
    <property type="entry name" value="Pept_M10_metallopeptidase"/>
</dbReference>